<proteinExistence type="predicted"/>
<dbReference type="Proteomes" id="UP000239590">
    <property type="component" value="Unassembled WGS sequence"/>
</dbReference>
<dbReference type="RefSeq" id="WP_104712176.1">
    <property type="nucleotide sequence ID" value="NZ_PTRA01000001.1"/>
</dbReference>
<dbReference type="Pfam" id="PF05133">
    <property type="entry name" value="SPP1_portal"/>
    <property type="match status" value="1"/>
</dbReference>
<reference evidence="2" key="1">
    <citation type="submission" date="2018-02" db="EMBL/GenBank/DDBJ databases">
        <title>Genome sequencing of Solimonas sp. HR-BB.</title>
        <authorList>
            <person name="Lee Y."/>
            <person name="Jeon C.O."/>
        </authorList>
    </citation>
    <scope>NUCLEOTIDE SEQUENCE [LARGE SCALE GENOMIC DNA]</scope>
    <source>
        <strain evidence="2">HR-U</strain>
    </source>
</reference>
<accession>A0A2S7IRB1</accession>
<evidence type="ECO:0000313" key="2">
    <source>
        <dbReference type="Proteomes" id="UP000239590"/>
    </source>
</evidence>
<protein>
    <submittedName>
        <fullName evidence="1">Phage portal protein</fullName>
    </submittedName>
</protein>
<dbReference type="InterPro" id="IPR021145">
    <property type="entry name" value="Portal_protein_SPP1_Gp6-like"/>
</dbReference>
<keyword evidence="2" id="KW-1185">Reference proteome</keyword>
<dbReference type="AlphaFoldDB" id="A0A2S7IRB1"/>
<organism evidence="1 2">
    <name type="scientific">Siphonobacter curvatus</name>
    <dbReference type="NCBI Taxonomy" id="2094562"/>
    <lineage>
        <taxon>Bacteria</taxon>
        <taxon>Pseudomonadati</taxon>
        <taxon>Bacteroidota</taxon>
        <taxon>Cytophagia</taxon>
        <taxon>Cytophagales</taxon>
        <taxon>Cytophagaceae</taxon>
        <taxon>Siphonobacter</taxon>
    </lineage>
</organism>
<comment type="caution">
    <text evidence="1">The sequence shown here is derived from an EMBL/GenBank/DDBJ whole genome shotgun (WGS) entry which is preliminary data.</text>
</comment>
<dbReference type="OrthoDB" id="1452435at2"/>
<dbReference type="EMBL" id="PTRA01000001">
    <property type="protein sequence ID" value="PQA60178.1"/>
    <property type="molecule type" value="Genomic_DNA"/>
</dbReference>
<evidence type="ECO:0000313" key="1">
    <source>
        <dbReference type="EMBL" id="PQA60178.1"/>
    </source>
</evidence>
<gene>
    <name evidence="1" type="ORF">C5O19_11325</name>
</gene>
<name>A0A2S7IRB1_9BACT</name>
<sequence length="465" mass="52333">MNLTDLKAAIVKGQDIKKAVELLKGKRTLPTVEEFKKQYNVKDHEVFDTAKRPDKPLADGSFEKVNRLGFSFQELITERAVSFLFGLPPKVVCDPQGEGQKKVLGAINRIFKDNKISSFNAEIALEMFKSTEVAECWFPVKKDAEHEDYGFKTPFKLRVMAFNPWDGNELYPLFDETGDMIAFSRAYILLDGEGKKINYFETYTEAEKIIWKEGATGEWEEVSRENNVIGKIPVVYGRQKEVEWSNVESIIKRLEYLLSNFADTDDYHGSPTILVTGELTNMAKKGETGKLLQAKNGATAEYLSWNHAPEAIKLEIETLLRFLFSLTQTPDISFEAVKGLGEISGVALKMLFLDAHLKVKKKQRVFDAYLERRTNIVKAFVGMMATSLKGDVAAIDIETQIQPFIIDDEAGLVSRLVTANGGKPLISKKTATALSGLVDNVDEEMKQMQTESQQERSFDVTETAF</sequence>